<dbReference type="EMBL" id="JBHUDO010000001">
    <property type="protein sequence ID" value="MFD1644061.1"/>
    <property type="molecule type" value="Genomic_DNA"/>
</dbReference>
<comment type="caution">
    <text evidence="2">The sequence shown here is derived from an EMBL/GenBank/DDBJ whole genome shotgun (WGS) entry which is preliminary data.</text>
</comment>
<dbReference type="InterPro" id="IPR021377">
    <property type="entry name" value="DUF3006"/>
</dbReference>
<accession>A0ABD6DCL3</accession>
<dbReference type="Pfam" id="PF11213">
    <property type="entry name" value="DUF3006"/>
    <property type="match status" value="1"/>
</dbReference>
<feature type="region of interest" description="Disordered" evidence="1">
    <location>
        <begin position="65"/>
        <end position="107"/>
    </location>
</feature>
<gene>
    <name evidence="2" type="ORF">ACFSBL_00015</name>
</gene>
<evidence type="ECO:0000256" key="1">
    <source>
        <dbReference type="SAM" id="MobiDB-lite"/>
    </source>
</evidence>
<proteinExistence type="predicted"/>
<evidence type="ECO:0000313" key="3">
    <source>
        <dbReference type="Proteomes" id="UP001597034"/>
    </source>
</evidence>
<evidence type="ECO:0000313" key="2">
    <source>
        <dbReference type="EMBL" id="MFD1644061.1"/>
    </source>
</evidence>
<name>A0ABD6DCL3_9EURY</name>
<dbReference type="Proteomes" id="UP001597034">
    <property type="component" value="Unassembled WGS sequence"/>
</dbReference>
<dbReference type="AlphaFoldDB" id="A0ABD6DCL3"/>
<reference evidence="2 3" key="1">
    <citation type="journal article" date="2019" name="Int. J. Syst. Evol. Microbiol.">
        <title>The Global Catalogue of Microorganisms (GCM) 10K type strain sequencing project: providing services to taxonomists for standard genome sequencing and annotation.</title>
        <authorList>
            <consortium name="The Broad Institute Genomics Platform"/>
            <consortium name="The Broad Institute Genome Sequencing Center for Infectious Disease"/>
            <person name="Wu L."/>
            <person name="Ma J."/>
        </authorList>
    </citation>
    <scope>NUCLEOTIDE SEQUENCE [LARGE SCALE GENOMIC DNA]</scope>
    <source>
        <strain evidence="2 3">CGMCC 1.10390</strain>
    </source>
</reference>
<dbReference type="RefSeq" id="WP_256399344.1">
    <property type="nucleotide sequence ID" value="NZ_JANHJR010000002.1"/>
</dbReference>
<sequence length="107" mass="11880">MMRQYTAVLDRFEEDTAVLLVEADGEVVDELLVDRWELPKPGREQGAIFDLRVFGDSLRVLSYRPAETEARSDAAQSRFDRLAQDLPTTDDASSEEDGSGAESTGPE</sequence>
<organism evidence="2 3">
    <name type="scientific">Haloarchaeobius litoreus</name>
    <dbReference type="NCBI Taxonomy" id="755306"/>
    <lineage>
        <taxon>Archaea</taxon>
        <taxon>Methanobacteriati</taxon>
        <taxon>Methanobacteriota</taxon>
        <taxon>Stenosarchaea group</taxon>
        <taxon>Halobacteria</taxon>
        <taxon>Halobacteriales</taxon>
        <taxon>Halorubellaceae</taxon>
        <taxon>Haloarchaeobius</taxon>
    </lineage>
</organism>
<protein>
    <submittedName>
        <fullName evidence="2">DUF3006 domain-containing protein</fullName>
    </submittedName>
</protein>
<feature type="compositionally biased region" description="Basic and acidic residues" evidence="1">
    <location>
        <begin position="66"/>
        <end position="83"/>
    </location>
</feature>
<keyword evidence="3" id="KW-1185">Reference proteome</keyword>